<dbReference type="RefSeq" id="WP_257822165.1">
    <property type="nucleotide sequence ID" value="NZ_JABXYM010000001.1"/>
</dbReference>
<dbReference type="EMBL" id="JABXYM010000001">
    <property type="protein sequence ID" value="MCR6097783.1"/>
    <property type="molecule type" value="Genomic_DNA"/>
</dbReference>
<name>A0A9Q4B3P6_SALAG</name>
<dbReference type="Pfam" id="PF02367">
    <property type="entry name" value="TsaE"/>
    <property type="match status" value="1"/>
</dbReference>
<evidence type="ECO:0000256" key="6">
    <source>
        <dbReference type="ARBA" id="ARBA00022723"/>
    </source>
</evidence>
<dbReference type="GO" id="GO:0005524">
    <property type="term" value="F:ATP binding"/>
    <property type="evidence" value="ECO:0007669"/>
    <property type="project" value="UniProtKB-KW"/>
</dbReference>
<comment type="similarity">
    <text evidence="2">Belongs to the TsaE family.</text>
</comment>
<keyword evidence="8" id="KW-0067">ATP-binding</keyword>
<evidence type="ECO:0000256" key="5">
    <source>
        <dbReference type="ARBA" id="ARBA00022694"/>
    </source>
</evidence>
<evidence type="ECO:0000256" key="10">
    <source>
        <dbReference type="ARBA" id="ARBA00032441"/>
    </source>
</evidence>
<evidence type="ECO:0000256" key="4">
    <source>
        <dbReference type="ARBA" id="ARBA00022490"/>
    </source>
</evidence>
<dbReference type="Gene3D" id="3.40.50.300">
    <property type="entry name" value="P-loop containing nucleotide triphosphate hydrolases"/>
    <property type="match status" value="1"/>
</dbReference>
<dbReference type="PANTHER" id="PTHR33540">
    <property type="entry name" value="TRNA THREONYLCARBAMOYLADENOSINE BIOSYNTHESIS PROTEIN TSAE"/>
    <property type="match status" value="1"/>
</dbReference>
<proteinExistence type="inferred from homology"/>
<evidence type="ECO:0000256" key="7">
    <source>
        <dbReference type="ARBA" id="ARBA00022741"/>
    </source>
</evidence>
<evidence type="ECO:0000313" key="12">
    <source>
        <dbReference type="Proteomes" id="UP001057753"/>
    </source>
</evidence>
<dbReference type="InterPro" id="IPR027417">
    <property type="entry name" value="P-loop_NTPase"/>
</dbReference>
<evidence type="ECO:0000256" key="2">
    <source>
        <dbReference type="ARBA" id="ARBA00007599"/>
    </source>
</evidence>
<accession>A0A9Q4B3P6</accession>
<gene>
    <name evidence="11" type="primary">tsaE</name>
    <name evidence="11" type="ORF">HXA33_14625</name>
</gene>
<comment type="subcellular location">
    <subcellularLocation>
        <location evidence="1">Cytoplasm</location>
    </subcellularLocation>
</comment>
<dbReference type="SUPFAM" id="SSF52540">
    <property type="entry name" value="P-loop containing nucleoside triphosphate hydrolases"/>
    <property type="match status" value="1"/>
</dbReference>
<evidence type="ECO:0000256" key="9">
    <source>
        <dbReference type="ARBA" id="ARBA00022842"/>
    </source>
</evidence>
<dbReference type="FunFam" id="3.40.50.300:FF:000777">
    <property type="entry name" value="tRNA (N6-adenosine(37)-N6)-threonylcarbamoyltransferase complex ATPase TsaE"/>
    <property type="match status" value="1"/>
</dbReference>
<dbReference type="PANTHER" id="PTHR33540:SF2">
    <property type="entry name" value="TRNA THREONYLCARBAMOYLADENOSINE BIOSYNTHESIS PROTEIN TSAE"/>
    <property type="match status" value="1"/>
</dbReference>
<dbReference type="Proteomes" id="UP001057753">
    <property type="component" value="Unassembled WGS sequence"/>
</dbReference>
<keyword evidence="9" id="KW-0460">Magnesium</keyword>
<dbReference type="InterPro" id="IPR003442">
    <property type="entry name" value="T6A_TsaE"/>
</dbReference>
<dbReference type="GO" id="GO:0046872">
    <property type="term" value="F:metal ion binding"/>
    <property type="evidence" value="ECO:0007669"/>
    <property type="project" value="UniProtKB-KW"/>
</dbReference>
<keyword evidence="5" id="KW-0819">tRNA processing</keyword>
<sequence>MNQEWTIITRSTEETAELAERLGTLLNENDVITLEGDLGAGKTTFTKAMAAALGVTQNVNSPTFTILKEYKGRLPFYHMDAYRIEDELEDFGLEDYFEGGGVTVVEWASMIEDQLPPDRLEIQISYLGNTERRFHINARGLRYITLGKELFNK</sequence>
<keyword evidence="12" id="KW-1185">Reference proteome</keyword>
<keyword evidence="4" id="KW-0963">Cytoplasm</keyword>
<dbReference type="AlphaFoldDB" id="A0A9Q4B3P6"/>
<keyword evidence="6" id="KW-0479">Metal-binding</keyword>
<organism evidence="11 12">
    <name type="scientific">Salipaludibacillus agaradhaerens</name>
    <name type="common">Bacillus agaradhaerens</name>
    <dbReference type="NCBI Taxonomy" id="76935"/>
    <lineage>
        <taxon>Bacteria</taxon>
        <taxon>Bacillati</taxon>
        <taxon>Bacillota</taxon>
        <taxon>Bacilli</taxon>
        <taxon>Bacillales</taxon>
        <taxon>Bacillaceae</taxon>
    </lineage>
</organism>
<dbReference type="GO" id="GO:0002949">
    <property type="term" value="P:tRNA threonylcarbamoyladenosine modification"/>
    <property type="evidence" value="ECO:0007669"/>
    <property type="project" value="InterPro"/>
</dbReference>
<keyword evidence="7" id="KW-0547">Nucleotide-binding</keyword>
<reference evidence="11" key="1">
    <citation type="submission" date="2020-06" db="EMBL/GenBank/DDBJ databases">
        <title>Insight into the genomes of haloalkaliphilic bacilli from Kenyan soda lakes.</title>
        <authorList>
            <person name="Mwirichia R."/>
            <person name="Villamizar G.C."/>
            <person name="Poehlein A."/>
            <person name="Mugweru J."/>
            <person name="Kipnyargis A."/>
            <person name="Kiplimo D."/>
            <person name="Orwa P."/>
            <person name="Daniel R."/>
        </authorList>
    </citation>
    <scope>NUCLEOTIDE SEQUENCE</scope>
    <source>
        <strain evidence="11">B1096_S55</strain>
    </source>
</reference>
<evidence type="ECO:0000313" key="11">
    <source>
        <dbReference type="EMBL" id="MCR6097783.1"/>
    </source>
</evidence>
<evidence type="ECO:0000256" key="3">
    <source>
        <dbReference type="ARBA" id="ARBA00019010"/>
    </source>
</evidence>
<dbReference type="GO" id="GO:0005737">
    <property type="term" value="C:cytoplasm"/>
    <property type="evidence" value="ECO:0007669"/>
    <property type="project" value="UniProtKB-SubCell"/>
</dbReference>
<evidence type="ECO:0000256" key="8">
    <source>
        <dbReference type="ARBA" id="ARBA00022840"/>
    </source>
</evidence>
<evidence type="ECO:0000256" key="1">
    <source>
        <dbReference type="ARBA" id="ARBA00004496"/>
    </source>
</evidence>
<dbReference type="NCBIfam" id="TIGR00150">
    <property type="entry name" value="T6A_YjeE"/>
    <property type="match status" value="1"/>
</dbReference>
<protein>
    <recommendedName>
        <fullName evidence="3">tRNA threonylcarbamoyladenosine biosynthesis protein TsaE</fullName>
    </recommendedName>
    <alternativeName>
        <fullName evidence="10">t(6)A37 threonylcarbamoyladenosine biosynthesis protein TsaE</fullName>
    </alternativeName>
</protein>
<comment type="caution">
    <text evidence="11">The sequence shown here is derived from an EMBL/GenBank/DDBJ whole genome shotgun (WGS) entry which is preliminary data.</text>
</comment>